<dbReference type="PATRIC" id="fig|1299334.3.peg.9814"/>
<evidence type="ECO:0000313" key="3">
    <source>
        <dbReference type="EMBL" id="EUA06748.1"/>
    </source>
</evidence>
<dbReference type="AlphaFoldDB" id="X7YJR1"/>
<reference evidence="3" key="1">
    <citation type="submission" date="2014-01" db="EMBL/GenBank/DDBJ databases">
        <authorList>
            <person name="Brown-Elliot B."/>
            <person name="Wallace R."/>
            <person name="Lenaerts A."/>
            <person name="Ordway D."/>
            <person name="DeGroote M.A."/>
            <person name="Parker T."/>
            <person name="Sizemore C."/>
            <person name="Tallon L.J."/>
            <person name="Sadzewicz L.K."/>
            <person name="Sengamalay N."/>
            <person name="Fraser C.M."/>
            <person name="Hine E."/>
            <person name="Shefchek K.A."/>
            <person name="Das S.P."/>
            <person name="Tettelin H."/>
        </authorList>
    </citation>
    <scope>NUCLEOTIDE SEQUENCE [LARGE SCALE GENOMIC DNA]</scope>
    <source>
        <strain evidence="3">4042</strain>
    </source>
</reference>
<dbReference type="EMBL" id="JAOB01000093">
    <property type="protein sequence ID" value="EUA06748.1"/>
    <property type="molecule type" value="Genomic_DNA"/>
</dbReference>
<accession>X7YJR1</accession>
<proteinExistence type="predicted"/>
<protein>
    <submittedName>
        <fullName evidence="3">LipoLpqB beta-propeller domain protein</fullName>
    </submittedName>
</protein>
<evidence type="ECO:0000259" key="2">
    <source>
        <dbReference type="Pfam" id="PF10647"/>
    </source>
</evidence>
<sequence>MVIAGQVILASVEQPQAGQFALTYPRRLGFGLGSSVVSLAWRTGDDIAVSRTDPQHPVSYVNLDGVNSDAPSKGLQTRSA</sequence>
<dbReference type="Pfam" id="PF10647">
    <property type="entry name" value="Gmad1"/>
    <property type="match status" value="1"/>
</dbReference>
<evidence type="ECO:0000256" key="1">
    <source>
        <dbReference type="SAM" id="MobiDB-lite"/>
    </source>
</evidence>
<dbReference type="InterPro" id="IPR018910">
    <property type="entry name" value="LpqB_C"/>
</dbReference>
<feature type="domain" description="Lipoprotein LpqB C-terminal" evidence="2">
    <location>
        <begin position="1"/>
        <end position="76"/>
    </location>
</feature>
<organism evidence="3">
    <name type="scientific">Mycobacterium xenopi 4042</name>
    <dbReference type="NCBI Taxonomy" id="1299334"/>
    <lineage>
        <taxon>Bacteria</taxon>
        <taxon>Bacillati</taxon>
        <taxon>Actinomycetota</taxon>
        <taxon>Actinomycetes</taxon>
        <taxon>Mycobacteriales</taxon>
        <taxon>Mycobacteriaceae</taxon>
        <taxon>Mycobacterium</taxon>
    </lineage>
</organism>
<comment type="caution">
    <text evidence="3">The sequence shown here is derived from an EMBL/GenBank/DDBJ whole genome shotgun (WGS) entry which is preliminary data.</text>
</comment>
<name>X7YJR1_MYCXE</name>
<gene>
    <name evidence="3" type="ORF">I553_0227</name>
</gene>
<feature type="region of interest" description="Disordered" evidence="1">
    <location>
        <begin position="60"/>
        <end position="80"/>
    </location>
</feature>